<dbReference type="InterPro" id="IPR030678">
    <property type="entry name" value="Peptide/Ni-bd"/>
</dbReference>
<dbReference type="PIRSF" id="PIRSF002741">
    <property type="entry name" value="MppA"/>
    <property type="match status" value="1"/>
</dbReference>
<dbReference type="Gene3D" id="3.40.190.10">
    <property type="entry name" value="Periplasmic binding protein-like II"/>
    <property type="match status" value="1"/>
</dbReference>
<comment type="caution">
    <text evidence="6">The sequence shown here is derived from an EMBL/GenBank/DDBJ whole genome shotgun (WGS) entry which is preliminary data.</text>
</comment>
<name>A0A931G405_9ACTN</name>
<dbReference type="GO" id="GO:0043190">
    <property type="term" value="C:ATP-binding cassette (ABC) transporter complex"/>
    <property type="evidence" value="ECO:0007669"/>
    <property type="project" value="InterPro"/>
</dbReference>
<dbReference type="Gene3D" id="3.10.105.10">
    <property type="entry name" value="Dipeptide-binding Protein, Domain 3"/>
    <property type="match status" value="1"/>
</dbReference>
<keyword evidence="7" id="KW-1185">Reference proteome</keyword>
<dbReference type="PROSITE" id="PS01040">
    <property type="entry name" value="SBP_BACTERIAL_5"/>
    <property type="match status" value="1"/>
</dbReference>
<dbReference type="Gene3D" id="3.90.76.10">
    <property type="entry name" value="Dipeptide-binding Protein, Domain 1"/>
    <property type="match status" value="1"/>
</dbReference>
<dbReference type="InterPro" id="IPR039424">
    <property type="entry name" value="SBP_5"/>
</dbReference>
<dbReference type="PROSITE" id="PS51318">
    <property type="entry name" value="TAT"/>
    <property type="match status" value="1"/>
</dbReference>
<dbReference type="RefSeq" id="WP_196416556.1">
    <property type="nucleotide sequence ID" value="NZ_JADQTO010000012.1"/>
</dbReference>
<dbReference type="EMBL" id="JADQTO010000012">
    <property type="protein sequence ID" value="MBG0564779.1"/>
    <property type="molecule type" value="Genomic_DNA"/>
</dbReference>
<dbReference type="PANTHER" id="PTHR30290:SF10">
    <property type="entry name" value="PERIPLASMIC OLIGOPEPTIDE-BINDING PROTEIN-RELATED"/>
    <property type="match status" value="1"/>
</dbReference>
<keyword evidence="3" id="KW-0813">Transport</keyword>
<keyword evidence="4" id="KW-0732">Signal</keyword>
<evidence type="ECO:0000256" key="4">
    <source>
        <dbReference type="ARBA" id="ARBA00022729"/>
    </source>
</evidence>
<dbReference type="Pfam" id="PF00496">
    <property type="entry name" value="SBP_bac_5"/>
    <property type="match status" value="1"/>
</dbReference>
<accession>A0A931G405</accession>
<reference evidence="6" key="1">
    <citation type="submission" date="2020-11" db="EMBL/GenBank/DDBJ databases">
        <title>Isolation and identification of active actinomycetes.</title>
        <authorList>
            <person name="Sun X."/>
        </authorList>
    </citation>
    <scope>NUCLEOTIDE SEQUENCE</scope>
    <source>
        <strain evidence="6">NEAU-A11</strain>
    </source>
</reference>
<sequence length="526" mass="55343">MDNNGLSRRNLLRFAGILGAATTITAGLGACGEGGDSSGASGKTIEATLAFTLSSGFDPMNASSAVATTVNQHVFEALVDLDPITRKPYPALASALPSAGGDGLTWTVTLRDGAKFSDGTPVTADDVVWSFQRALDPASKSLMASFITFLDTVTAKDPRTVEFKLNSPFSLFPQRVAVIKIVPKAKTGDAAAAKAFDTAPIGSGPFTVVSANATAGVVMGVNPHYNGPRPAKVEKVTLRTTPDNTARLNDLQGGSSQAIEAVPYLDVSAVSGGKKVDEKQAFNQLFLMFNCTAAPFSDKRVRQALHYAIDTDKLITTALQGHATAATSYLDEGNAGYQKAATVYGYDPDKAKSLLAAAGVTNLSFELVTTDTAFVKDSAPVLIDAWKAIGVTATLNTNPSSAVYGTIVPGAGFRVLAASGDPTVFGPDVDLLLRWFYLNDTWTKNRHRWATTPEAKRCAQIIEDAAKTSGTAQTGLWKQALDLIAEEVPLYPVLHAKMITAFDPAKLKDFQGAATTGLYFLGASRG</sequence>
<dbReference type="AlphaFoldDB" id="A0A931G405"/>
<comment type="similarity">
    <text evidence="2">Belongs to the bacterial solute-binding protein 5 family.</text>
</comment>
<evidence type="ECO:0000259" key="5">
    <source>
        <dbReference type="Pfam" id="PF00496"/>
    </source>
</evidence>
<evidence type="ECO:0000313" key="6">
    <source>
        <dbReference type="EMBL" id="MBG0564779.1"/>
    </source>
</evidence>
<evidence type="ECO:0000256" key="1">
    <source>
        <dbReference type="ARBA" id="ARBA00004193"/>
    </source>
</evidence>
<comment type="subcellular location">
    <subcellularLocation>
        <location evidence="1">Cell membrane</location>
        <topology evidence="1">Lipid-anchor</topology>
    </subcellularLocation>
</comment>
<protein>
    <submittedName>
        <fullName evidence="6">ABC transporter substrate-binding protein</fullName>
    </submittedName>
</protein>
<feature type="domain" description="Solute-binding protein family 5" evidence="5">
    <location>
        <begin position="87"/>
        <end position="423"/>
    </location>
</feature>
<proteinExistence type="inferred from homology"/>
<dbReference type="Proteomes" id="UP000598146">
    <property type="component" value="Unassembled WGS sequence"/>
</dbReference>
<dbReference type="GO" id="GO:0015833">
    <property type="term" value="P:peptide transport"/>
    <property type="evidence" value="ECO:0007669"/>
    <property type="project" value="TreeGrafter"/>
</dbReference>
<evidence type="ECO:0000256" key="3">
    <source>
        <dbReference type="ARBA" id="ARBA00022448"/>
    </source>
</evidence>
<dbReference type="PANTHER" id="PTHR30290">
    <property type="entry name" value="PERIPLASMIC BINDING COMPONENT OF ABC TRANSPORTER"/>
    <property type="match status" value="1"/>
</dbReference>
<dbReference type="GO" id="GO:1904680">
    <property type="term" value="F:peptide transmembrane transporter activity"/>
    <property type="evidence" value="ECO:0007669"/>
    <property type="project" value="TreeGrafter"/>
</dbReference>
<organism evidence="6 7">
    <name type="scientific">Actinoplanes aureus</name>
    <dbReference type="NCBI Taxonomy" id="2792083"/>
    <lineage>
        <taxon>Bacteria</taxon>
        <taxon>Bacillati</taxon>
        <taxon>Actinomycetota</taxon>
        <taxon>Actinomycetes</taxon>
        <taxon>Micromonosporales</taxon>
        <taxon>Micromonosporaceae</taxon>
        <taxon>Actinoplanes</taxon>
    </lineage>
</organism>
<gene>
    <name evidence="6" type="ORF">I4J89_25340</name>
</gene>
<dbReference type="SUPFAM" id="SSF53850">
    <property type="entry name" value="Periplasmic binding protein-like II"/>
    <property type="match status" value="1"/>
</dbReference>
<dbReference type="InterPro" id="IPR023765">
    <property type="entry name" value="SBP_5_CS"/>
</dbReference>
<dbReference type="InterPro" id="IPR006311">
    <property type="entry name" value="TAT_signal"/>
</dbReference>
<evidence type="ECO:0000313" key="7">
    <source>
        <dbReference type="Proteomes" id="UP000598146"/>
    </source>
</evidence>
<dbReference type="GO" id="GO:0042597">
    <property type="term" value="C:periplasmic space"/>
    <property type="evidence" value="ECO:0007669"/>
    <property type="project" value="UniProtKB-ARBA"/>
</dbReference>
<evidence type="ECO:0000256" key="2">
    <source>
        <dbReference type="ARBA" id="ARBA00005695"/>
    </source>
</evidence>
<dbReference type="CDD" id="cd00995">
    <property type="entry name" value="PBP2_NikA_DppA_OppA_like"/>
    <property type="match status" value="1"/>
</dbReference>
<dbReference type="InterPro" id="IPR000914">
    <property type="entry name" value="SBP_5_dom"/>
</dbReference>